<evidence type="ECO:0000313" key="1">
    <source>
        <dbReference type="EMBL" id="KAI0044428.1"/>
    </source>
</evidence>
<sequence length="214" mass="24764">MSPPTAAPTLESSESSLATPAQDKRQSYYERNKVNRQDYQRKYAAAQRSIGRRKISRIDLEQKRMELREEWMCLPGYSNVLPYVNGMKDPERTLIMAMDEHEVLQQCKTLQRAAREFGESASDPRWRLKYADDVRVLLNERLAQAKANLASPIDVPLAQHRRMHTHRRIIAGLHQQIELFSQGLEAVDRASIETGLILNGIRVRKRAFKQLYGF</sequence>
<evidence type="ECO:0000313" key="2">
    <source>
        <dbReference type="Proteomes" id="UP000814033"/>
    </source>
</evidence>
<keyword evidence="2" id="KW-1185">Reference proteome</keyword>
<protein>
    <submittedName>
        <fullName evidence="1">Uncharacterized protein</fullName>
    </submittedName>
</protein>
<reference evidence="1" key="2">
    <citation type="journal article" date="2022" name="New Phytol.">
        <title>Evolutionary transition to the ectomycorrhizal habit in the genomes of a hyperdiverse lineage of mushroom-forming fungi.</title>
        <authorList>
            <person name="Looney B."/>
            <person name="Miyauchi S."/>
            <person name="Morin E."/>
            <person name="Drula E."/>
            <person name="Courty P.E."/>
            <person name="Kohler A."/>
            <person name="Kuo A."/>
            <person name="LaButti K."/>
            <person name="Pangilinan J."/>
            <person name="Lipzen A."/>
            <person name="Riley R."/>
            <person name="Andreopoulos W."/>
            <person name="He G."/>
            <person name="Johnson J."/>
            <person name="Nolan M."/>
            <person name="Tritt A."/>
            <person name="Barry K.W."/>
            <person name="Grigoriev I.V."/>
            <person name="Nagy L.G."/>
            <person name="Hibbett D."/>
            <person name="Henrissat B."/>
            <person name="Matheny P.B."/>
            <person name="Labbe J."/>
            <person name="Martin F.M."/>
        </authorList>
    </citation>
    <scope>NUCLEOTIDE SEQUENCE</scope>
    <source>
        <strain evidence="1">FP105234-sp</strain>
    </source>
</reference>
<dbReference type="Proteomes" id="UP000814033">
    <property type="component" value="Unassembled WGS sequence"/>
</dbReference>
<proteinExistence type="predicted"/>
<reference evidence="1" key="1">
    <citation type="submission" date="2021-02" db="EMBL/GenBank/DDBJ databases">
        <authorList>
            <consortium name="DOE Joint Genome Institute"/>
            <person name="Ahrendt S."/>
            <person name="Looney B.P."/>
            <person name="Miyauchi S."/>
            <person name="Morin E."/>
            <person name="Drula E."/>
            <person name="Courty P.E."/>
            <person name="Chicoki N."/>
            <person name="Fauchery L."/>
            <person name="Kohler A."/>
            <person name="Kuo A."/>
            <person name="Labutti K."/>
            <person name="Pangilinan J."/>
            <person name="Lipzen A."/>
            <person name="Riley R."/>
            <person name="Andreopoulos W."/>
            <person name="He G."/>
            <person name="Johnson J."/>
            <person name="Barry K.W."/>
            <person name="Grigoriev I.V."/>
            <person name="Nagy L."/>
            <person name="Hibbett D."/>
            <person name="Henrissat B."/>
            <person name="Matheny P.B."/>
            <person name="Labbe J."/>
            <person name="Martin F."/>
        </authorList>
    </citation>
    <scope>NUCLEOTIDE SEQUENCE</scope>
    <source>
        <strain evidence="1">FP105234-sp</strain>
    </source>
</reference>
<organism evidence="1 2">
    <name type="scientific">Auriscalpium vulgare</name>
    <dbReference type="NCBI Taxonomy" id="40419"/>
    <lineage>
        <taxon>Eukaryota</taxon>
        <taxon>Fungi</taxon>
        <taxon>Dikarya</taxon>
        <taxon>Basidiomycota</taxon>
        <taxon>Agaricomycotina</taxon>
        <taxon>Agaricomycetes</taxon>
        <taxon>Russulales</taxon>
        <taxon>Auriscalpiaceae</taxon>
        <taxon>Auriscalpium</taxon>
    </lineage>
</organism>
<accession>A0ACB8RJX0</accession>
<gene>
    <name evidence="1" type="ORF">FA95DRAFT_1608535</name>
</gene>
<name>A0ACB8RJX0_9AGAM</name>
<comment type="caution">
    <text evidence="1">The sequence shown here is derived from an EMBL/GenBank/DDBJ whole genome shotgun (WGS) entry which is preliminary data.</text>
</comment>
<dbReference type="EMBL" id="MU275983">
    <property type="protein sequence ID" value="KAI0044428.1"/>
    <property type="molecule type" value="Genomic_DNA"/>
</dbReference>